<dbReference type="GO" id="GO:0009294">
    <property type="term" value="P:DNA-mediated transformation"/>
    <property type="evidence" value="ECO:0007669"/>
    <property type="project" value="InterPro"/>
</dbReference>
<feature type="domain" description="Smf/DprA SLOG" evidence="2">
    <location>
        <begin position="123"/>
        <end position="334"/>
    </location>
</feature>
<comment type="similarity">
    <text evidence="1">Belongs to the DprA/Smf family.</text>
</comment>
<evidence type="ECO:0000256" key="1">
    <source>
        <dbReference type="ARBA" id="ARBA00006525"/>
    </source>
</evidence>
<dbReference type="AlphaFoldDB" id="A0A6J6D314"/>
<dbReference type="EMBL" id="CAEZSZ010000079">
    <property type="protein sequence ID" value="CAB4557694.1"/>
    <property type="molecule type" value="Genomic_DNA"/>
</dbReference>
<dbReference type="Gene3D" id="3.40.50.450">
    <property type="match status" value="1"/>
</dbReference>
<gene>
    <name evidence="3" type="ORF">UFOPK1561_00700</name>
</gene>
<evidence type="ECO:0000259" key="2">
    <source>
        <dbReference type="Pfam" id="PF02481"/>
    </source>
</evidence>
<evidence type="ECO:0000313" key="3">
    <source>
        <dbReference type="EMBL" id="CAB4557694.1"/>
    </source>
</evidence>
<dbReference type="SUPFAM" id="SSF102405">
    <property type="entry name" value="MCP/YpsA-like"/>
    <property type="match status" value="1"/>
</dbReference>
<sequence length="408" mass="43817">MAELRDSKSELEHLLPKEDSAKVEQVFSYLAWSAVCEPGDGFAGLLVSALGAAEALSTEIDDESSKLVREKLQASGLSTEAIDCFGIFEKAHYLARQRWKPRFSLTRVTAGIHRLENLKGFALTPQSSIWPRGFEDLGFHRPMAIWVRGNPESISKLNNSVAVVGSRGSTSYGEYATSSVVTSLVEKNLSIISGGAYGIDAVAHRTTLALRGNTVAVMAGGVDRLYPPGHADLLKRITETGAVFSELPPGSSPSKWRFLQRNRLIAAASQSSVVVEANWRSGALNTASHATALGREVFAIPGPISSPRSAGTNKLIADSRAQLILDGKDLLDRLGIESQVISKKQLEGLGAIETRVLDAIGFDSLEIAEICLESGLTRDEARFGLGNLESNGLIARRGNAWSKSQTTV</sequence>
<dbReference type="InterPro" id="IPR057666">
    <property type="entry name" value="DrpA_SLOG"/>
</dbReference>
<dbReference type="PANTHER" id="PTHR43022">
    <property type="entry name" value="PROTEIN SMF"/>
    <property type="match status" value="1"/>
</dbReference>
<dbReference type="InterPro" id="IPR003488">
    <property type="entry name" value="DprA"/>
</dbReference>
<accession>A0A6J6D314</accession>
<reference evidence="3" key="1">
    <citation type="submission" date="2020-05" db="EMBL/GenBank/DDBJ databases">
        <authorList>
            <person name="Chiriac C."/>
            <person name="Salcher M."/>
            <person name="Ghai R."/>
            <person name="Kavagutti S V."/>
        </authorList>
    </citation>
    <scope>NUCLEOTIDE SEQUENCE</scope>
</reference>
<name>A0A6J6D314_9ZZZZ</name>
<organism evidence="3">
    <name type="scientific">freshwater metagenome</name>
    <dbReference type="NCBI Taxonomy" id="449393"/>
    <lineage>
        <taxon>unclassified sequences</taxon>
        <taxon>metagenomes</taxon>
        <taxon>ecological metagenomes</taxon>
    </lineage>
</organism>
<dbReference type="PANTHER" id="PTHR43022:SF1">
    <property type="entry name" value="PROTEIN SMF"/>
    <property type="match status" value="1"/>
</dbReference>
<proteinExistence type="inferred from homology"/>
<dbReference type="Pfam" id="PF02481">
    <property type="entry name" value="DNA_processg_A"/>
    <property type="match status" value="1"/>
</dbReference>
<protein>
    <submittedName>
        <fullName evidence="3">Unannotated protein</fullName>
    </submittedName>
</protein>
<dbReference type="NCBIfam" id="TIGR00732">
    <property type="entry name" value="dprA"/>
    <property type="match status" value="1"/>
</dbReference>